<feature type="transmembrane region" description="Helical" evidence="6">
    <location>
        <begin position="126"/>
        <end position="149"/>
    </location>
</feature>
<dbReference type="PANTHER" id="PTHR30238:SF4">
    <property type="entry name" value="SLL1022 PROTEIN"/>
    <property type="match status" value="1"/>
</dbReference>
<evidence type="ECO:0000256" key="5">
    <source>
        <dbReference type="ARBA" id="ARBA00023136"/>
    </source>
</evidence>
<feature type="transmembrane region" description="Helical" evidence="6">
    <location>
        <begin position="45"/>
        <end position="66"/>
    </location>
</feature>
<dbReference type="InterPro" id="IPR022301">
    <property type="entry name" value="Integral_membrane_YjbE"/>
</dbReference>
<name>A0A940NHC7_9BACI</name>
<proteinExistence type="inferred from homology"/>
<sequence>MLDIFGMSVGVLLQVILVDILLSGDNAVLIALAAKNLEGSQRKKAVAYGTVGAVALRLVFAFVIVYLLKIPFIHAIGGILLLKIALDLIVQNSEDGHVKSSTTLWGAVKTIVLADALMSLDNVVALAGIAHGFLPILCGVMISIPLIVWGSTYIMKLMDKFPVITTIGAALLAWTAASMIVHDEMIGFIFSSKMISYIFQIVVTIGLVVVGQVISKKQAKVQENIEVESQRQSV</sequence>
<evidence type="ECO:0000256" key="1">
    <source>
        <dbReference type="ARBA" id="ARBA00004141"/>
    </source>
</evidence>
<dbReference type="Proteomes" id="UP000682134">
    <property type="component" value="Unassembled WGS sequence"/>
</dbReference>
<organism evidence="7 8">
    <name type="scientific">Gottfriedia endophytica</name>
    <dbReference type="NCBI Taxonomy" id="2820819"/>
    <lineage>
        <taxon>Bacteria</taxon>
        <taxon>Bacillati</taxon>
        <taxon>Bacillota</taxon>
        <taxon>Bacilli</taxon>
        <taxon>Bacillales</taxon>
        <taxon>Bacillaceae</taxon>
        <taxon>Gottfriedia</taxon>
    </lineage>
</organism>
<evidence type="ECO:0000256" key="3">
    <source>
        <dbReference type="ARBA" id="ARBA00022692"/>
    </source>
</evidence>
<dbReference type="Pfam" id="PF03741">
    <property type="entry name" value="TerC"/>
    <property type="match status" value="1"/>
</dbReference>
<keyword evidence="5 6" id="KW-0472">Membrane</keyword>
<evidence type="ECO:0000256" key="2">
    <source>
        <dbReference type="ARBA" id="ARBA00007511"/>
    </source>
</evidence>
<keyword evidence="4 6" id="KW-1133">Transmembrane helix</keyword>
<keyword evidence="3 6" id="KW-0812">Transmembrane</keyword>
<evidence type="ECO:0000256" key="4">
    <source>
        <dbReference type="ARBA" id="ARBA00022989"/>
    </source>
</evidence>
<protein>
    <submittedName>
        <fullName evidence="7">TerC family protein</fullName>
    </submittedName>
</protein>
<feature type="transmembrane region" description="Helical" evidence="6">
    <location>
        <begin position="161"/>
        <end position="182"/>
    </location>
</feature>
<gene>
    <name evidence="7" type="ORF">J5Y03_03760</name>
</gene>
<evidence type="ECO:0000256" key="6">
    <source>
        <dbReference type="SAM" id="Phobius"/>
    </source>
</evidence>
<comment type="subcellular location">
    <subcellularLocation>
        <location evidence="1">Membrane</location>
        <topology evidence="1">Multi-pass membrane protein</topology>
    </subcellularLocation>
</comment>
<comment type="caution">
    <text evidence="7">The sequence shown here is derived from an EMBL/GenBank/DDBJ whole genome shotgun (WGS) entry which is preliminary data.</text>
</comment>
<dbReference type="NCBIfam" id="TIGR03717">
    <property type="entry name" value="R_switched_YjbE"/>
    <property type="match status" value="1"/>
</dbReference>
<dbReference type="GO" id="GO:0016020">
    <property type="term" value="C:membrane"/>
    <property type="evidence" value="ECO:0007669"/>
    <property type="project" value="UniProtKB-SubCell"/>
</dbReference>
<evidence type="ECO:0000313" key="8">
    <source>
        <dbReference type="Proteomes" id="UP000682134"/>
    </source>
</evidence>
<dbReference type="EMBL" id="JAGIYQ010000002">
    <property type="protein sequence ID" value="MBP0724300.1"/>
    <property type="molecule type" value="Genomic_DNA"/>
</dbReference>
<feature type="transmembrane region" description="Helical" evidence="6">
    <location>
        <begin position="12"/>
        <end position="33"/>
    </location>
</feature>
<accession>A0A940NHC7</accession>
<reference evidence="7" key="1">
    <citation type="submission" date="2021-04" db="EMBL/GenBank/DDBJ databases">
        <title>Genome seq and assembly of Bacillus sp.</title>
        <authorList>
            <person name="Chhetri G."/>
        </authorList>
    </citation>
    <scope>NUCLEOTIDE SEQUENCE</scope>
    <source>
        <strain evidence="7">RG28</strain>
    </source>
</reference>
<dbReference type="PANTHER" id="PTHR30238">
    <property type="entry name" value="MEMBRANE BOUND PREDICTED REDOX MODULATOR"/>
    <property type="match status" value="1"/>
</dbReference>
<comment type="similarity">
    <text evidence="2">Belongs to the TerC family.</text>
</comment>
<keyword evidence="8" id="KW-1185">Reference proteome</keyword>
<dbReference type="InterPro" id="IPR005496">
    <property type="entry name" value="Integral_membrane_TerC"/>
</dbReference>
<evidence type="ECO:0000313" key="7">
    <source>
        <dbReference type="EMBL" id="MBP0724300.1"/>
    </source>
</evidence>
<dbReference type="AlphaFoldDB" id="A0A940NHC7"/>
<feature type="transmembrane region" description="Helical" evidence="6">
    <location>
        <begin position="194"/>
        <end position="214"/>
    </location>
</feature>